<evidence type="ECO:0000313" key="3">
    <source>
        <dbReference type="Proteomes" id="UP000053097"/>
    </source>
</evidence>
<keyword evidence="1" id="KW-1133">Transmembrane helix</keyword>
<organism evidence="2 3">
    <name type="scientific">Ooceraea biroi</name>
    <name type="common">Clonal raider ant</name>
    <name type="synonym">Cerapachys biroi</name>
    <dbReference type="NCBI Taxonomy" id="2015173"/>
    <lineage>
        <taxon>Eukaryota</taxon>
        <taxon>Metazoa</taxon>
        <taxon>Ecdysozoa</taxon>
        <taxon>Arthropoda</taxon>
        <taxon>Hexapoda</taxon>
        <taxon>Insecta</taxon>
        <taxon>Pterygota</taxon>
        <taxon>Neoptera</taxon>
        <taxon>Endopterygota</taxon>
        <taxon>Hymenoptera</taxon>
        <taxon>Apocrita</taxon>
        <taxon>Aculeata</taxon>
        <taxon>Formicoidea</taxon>
        <taxon>Formicidae</taxon>
        <taxon>Dorylinae</taxon>
        <taxon>Ooceraea</taxon>
    </lineage>
</organism>
<evidence type="ECO:0000313" key="2">
    <source>
        <dbReference type="EMBL" id="EZA57457.1"/>
    </source>
</evidence>
<feature type="transmembrane region" description="Helical" evidence="1">
    <location>
        <begin position="40"/>
        <end position="63"/>
    </location>
</feature>
<name>A0A026WN11_OOCBI</name>
<gene>
    <name evidence="2" type="ORF">X777_02465</name>
</gene>
<keyword evidence="3" id="KW-1185">Reference proteome</keyword>
<keyword evidence="1" id="KW-0472">Membrane</keyword>
<sequence length="138" mass="15300">MYGTLLLILFCIISIAINIKILMSIFWIKRPLSPTLHISLSLTGADAFSSTALGIGLIMNSFIPNGLGIKLEGSFVIGWMPGVMIYVLVCDDCVFQFNLVSARAMFFIYTVINGLIILKTLVNPIIYAARMHEIQVNR</sequence>
<dbReference type="AlphaFoldDB" id="A0A026WN11"/>
<evidence type="ECO:0000256" key="1">
    <source>
        <dbReference type="SAM" id="Phobius"/>
    </source>
</evidence>
<keyword evidence="1" id="KW-0812">Transmembrane</keyword>
<feature type="transmembrane region" description="Helical" evidence="1">
    <location>
        <begin position="75"/>
        <end position="94"/>
    </location>
</feature>
<protein>
    <submittedName>
        <fullName evidence="2">Uncharacterized protein</fullName>
    </submittedName>
</protein>
<dbReference type="Proteomes" id="UP000053097">
    <property type="component" value="Unassembled WGS sequence"/>
</dbReference>
<proteinExistence type="predicted"/>
<feature type="transmembrane region" description="Helical" evidence="1">
    <location>
        <begin position="6"/>
        <end position="28"/>
    </location>
</feature>
<accession>A0A026WN11</accession>
<dbReference type="OrthoDB" id="5800476at2759"/>
<reference evidence="2 3" key="1">
    <citation type="journal article" date="2014" name="Curr. Biol.">
        <title>The genome of the clonal raider ant Cerapachys biroi.</title>
        <authorList>
            <person name="Oxley P.R."/>
            <person name="Ji L."/>
            <person name="Fetter-Pruneda I."/>
            <person name="McKenzie S.K."/>
            <person name="Li C."/>
            <person name="Hu H."/>
            <person name="Zhang G."/>
            <person name="Kronauer D.J."/>
        </authorList>
    </citation>
    <scope>NUCLEOTIDE SEQUENCE [LARGE SCALE GENOMIC DNA]</scope>
</reference>
<feature type="transmembrane region" description="Helical" evidence="1">
    <location>
        <begin position="106"/>
        <end position="129"/>
    </location>
</feature>
<dbReference type="EMBL" id="KK107148">
    <property type="protein sequence ID" value="EZA57457.1"/>
    <property type="molecule type" value="Genomic_DNA"/>
</dbReference>